<gene>
    <name evidence="5" type="ORF">GCM10009757_34850</name>
</gene>
<organism evidence="5 6">
    <name type="scientific">Streptomyces cheonanensis</name>
    <dbReference type="NCBI Taxonomy" id="312720"/>
    <lineage>
        <taxon>Bacteria</taxon>
        <taxon>Bacillati</taxon>
        <taxon>Actinomycetota</taxon>
        <taxon>Actinomycetes</taxon>
        <taxon>Kitasatosporales</taxon>
        <taxon>Streptomycetaceae</taxon>
        <taxon>Streptomyces</taxon>
    </lineage>
</organism>
<dbReference type="InterPro" id="IPR022385">
    <property type="entry name" value="Rhs_assc_core"/>
</dbReference>
<dbReference type="PANTHER" id="PTHR32305">
    <property type="match status" value="1"/>
</dbReference>
<feature type="region of interest" description="Disordered" evidence="2">
    <location>
        <begin position="1736"/>
        <end position="1768"/>
    </location>
</feature>
<evidence type="ECO:0000256" key="1">
    <source>
        <dbReference type="ARBA" id="ARBA00022737"/>
    </source>
</evidence>
<evidence type="ECO:0000256" key="2">
    <source>
        <dbReference type="SAM" id="MobiDB-lite"/>
    </source>
</evidence>
<feature type="signal peptide" evidence="3">
    <location>
        <begin position="1"/>
        <end position="18"/>
    </location>
</feature>
<dbReference type="PANTHER" id="PTHR32305:SF17">
    <property type="entry name" value="TRNA NUCLEASE WAPA"/>
    <property type="match status" value="1"/>
</dbReference>
<dbReference type="InterPro" id="IPR050708">
    <property type="entry name" value="T6SS_VgrG/RHS"/>
</dbReference>
<dbReference type="Proteomes" id="UP001403094">
    <property type="component" value="Unassembled WGS sequence"/>
</dbReference>
<dbReference type="Pfam" id="PF05593">
    <property type="entry name" value="RHS_repeat"/>
    <property type="match status" value="1"/>
</dbReference>
<feature type="domain" description="Teneurin-like YD-shell" evidence="4">
    <location>
        <begin position="1549"/>
        <end position="1804"/>
    </location>
</feature>
<dbReference type="InterPro" id="IPR031325">
    <property type="entry name" value="RHS_repeat"/>
</dbReference>
<evidence type="ECO:0000256" key="3">
    <source>
        <dbReference type="SAM" id="SignalP"/>
    </source>
</evidence>
<dbReference type="InterPro" id="IPR056823">
    <property type="entry name" value="TEN-like_YD-shell"/>
</dbReference>
<accession>A0ABP5GUW4</accession>
<dbReference type="NCBIfam" id="TIGR03696">
    <property type="entry name" value="Rhs_assc_core"/>
    <property type="match status" value="1"/>
</dbReference>
<dbReference type="Gene3D" id="2.180.10.10">
    <property type="entry name" value="RHS repeat-associated core"/>
    <property type="match status" value="1"/>
</dbReference>
<keyword evidence="1" id="KW-0677">Repeat</keyword>
<feature type="region of interest" description="Disordered" evidence="2">
    <location>
        <begin position="183"/>
        <end position="208"/>
    </location>
</feature>
<dbReference type="InterPro" id="IPR006530">
    <property type="entry name" value="YD"/>
</dbReference>
<evidence type="ECO:0000313" key="6">
    <source>
        <dbReference type="Proteomes" id="UP001403094"/>
    </source>
</evidence>
<feature type="region of interest" description="Disordered" evidence="2">
    <location>
        <begin position="30"/>
        <end position="67"/>
    </location>
</feature>
<reference evidence="6" key="1">
    <citation type="journal article" date="2019" name="Int. J. Syst. Evol. Microbiol.">
        <title>The Global Catalogue of Microorganisms (GCM) 10K type strain sequencing project: providing services to taxonomists for standard genome sequencing and annotation.</title>
        <authorList>
            <consortium name="The Broad Institute Genomics Platform"/>
            <consortium name="The Broad Institute Genome Sequencing Center for Infectious Disease"/>
            <person name="Wu L."/>
            <person name="Ma J."/>
        </authorList>
    </citation>
    <scope>NUCLEOTIDE SEQUENCE [LARGE SCALE GENOMIC DNA]</scope>
    <source>
        <strain evidence="6">JCM 14549</strain>
    </source>
</reference>
<dbReference type="NCBIfam" id="TIGR01643">
    <property type="entry name" value="YD_repeat_2x"/>
    <property type="match status" value="2"/>
</dbReference>
<feature type="chain" id="PRO_5046260812" evidence="3">
    <location>
        <begin position="19"/>
        <end position="2065"/>
    </location>
</feature>
<keyword evidence="6" id="KW-1185">Reference proteome</keyword>
<dbReference type="EMBL" id="BAAANQ010000006">
    <property type="protein sequence ID" value="GAA2056695.1"/>
    <property type="molecule type" value="Genomic_DNA"/>
</dbReference>
<sequence>MALATLLFGGMLAGPVAAQQKLGLPDIEEMDPVPTTSVTGKSLDWPDETEARPASVAGADPEWPQSEVEELPAPVGFDTVQMQVLSAETADTLGVDGVLIAVRGLADDEKTAAGEADPTTVELALDYERFAGIYGADWAARLVARALPECALLTPDADDCAAQQELPSHNDAAAQTLSTQLDLPATDADPPNRRSLVEPAGTEPASATGLMAAPGTRLLALEAAASGASGDFTVTDLSPSGTWTHGGSSGGFAWSYGLDTPSVPGGLQPGLGLSYSSQSVDGRTAATNNQANWVGDGWSLSPGFIERRYVACEDDKSGGNNPSHRVGDLCWKKENATLALGGSGGELVKDDASGIWRKRDDDGTRVELLTGADNGARNGEHWRVTGPDGVQYYFGLHKLPGHAGGNAVTDSTWTVPVFGNQSGEPCHASAFADSWCQQAWRWNLDYVVDPLGNAMAYYWAKETNRYARAINSSWKGTPTTYVRGGYLKRVDYGLRDDAVYTAEPAGRVTFGVSERCVREGAACDWSKVTKDTAKDWPDVPFDQHCASGADCEGNYSPSFWTTKRLTSVTSYALATGELRKVDSWKLDHSFPSTGDGSAPALWLKSITRTGHTGDTDITLPAVTFRGQQLPNRVEGVLDPIPPLNRYRVYAVDTETGGTIGVTYSAADCNPRNLPSPSSNTKRCYPVIWSPPDAPAPDYEPYLDWFHTYVVDQVLESDNTAGAPVVRTDYRYLGGMGWAKPEDEFSKPEHRTFNERKGYGRVQTLSGDPSEGTQTLTETRYFRGISGAQVADTEGHQVADHEAFAGLVRETVTYNGDGGAVLSATTNVPWRSAATATHSRDGVSDLRAYQVGLKTETSRERLTDGTWRRTRADNTFDSFGMVASISDQGDTAVTGDEKCTTISYARNETKNILGLEAESRTVAGTCDKTPALPDGLLAATRTYYDGSGTLGAAPSRGLATRVDGLNGAGTGYRTVSTVTYDQYGRAVTHTDAAGAETRTVYTPATGQSPTKTVTTNALGHSTEVHSDARRGVVTAAVDANGVRTDATYDALGRTTSVWEPGWAKADNPARPTATFAYSLSRTKPNVVTEQRLDYQGEYLTTYTFYDGLLRSRETQGRAVGRPQGKVVSETLYDTAGRAWKSYTPYFTDGAPSAELVTAADNQVPAGMRHEYDGVGRTVLSVALRYGDEEARTRTVYDGAERTTVIPPEGGTATTTITDAFGRKVEQRSYTNAGRTAYQATTYGYDQAGNLVTMADPAGNSWSWEYDKRGNRVRIDDPDTGVTTVTYDVLDRPASAIDARGVTMETSFDLLGRKTALEVDGETTAEWTYDTVKKGLPAKDVRYVDGNAYIMEAGGYNERNQVTSSTVTLPDEEGALAGTYRWTYGYHKRTGVHEWTMHPAMGGLPQERVHTNYTRDGLPFKTTAGQQVLVNNVSHDAFGRPVRTEYGVLGRKVYDTREWDEHTGRLTRQTVDGDVALRIQDTRYTYDEAGNVQRVASVAGQGTAAVSDTQCFATDALRRLTEAWTTSAAVDDCSAGASSRTVGGADGYWHQYEYDLAGNRVSETQNAVVSGFATVTRAYGMSEAGSEGPHALRTLTTTGGPADGESESFTYDEAGNMTGRTGGARDQEFAWNGEGRLDSVTEAGRTTSYVYAASGDRLLARNADGRTTAYLPHGNELTATGGTVTGQRYFEHNGQVVAMRDSTNNGLTFMFSDQQGTALIAVAWGLGQAVQRRKQLPFGGERGSAGSTSWPGDRGFLNGTKDPTGTTHLGAREYDPLLGRFISPDPLLLEDDTRQHNAYQYGNNNPLAFADPTGKAFEECFSGQYKCTYGPGRSVDKVDFGKNYEKVTKSQGGTLAPRYVRYRNNMQTACSKDPGCITWNASHVTKKALDKQRQKNLEENSRLLSKRLREENQKAADLLRTLVSATQGGIERQRHLATELFEFVKPIFPTTVGICGSWSGGTGLVGATLSSCVVATRTLDGEIQTRLTSTVGIDLGVSAGTSGTLTLLVSNADDPQQLSGIGWDINAEAEYGWGSRRGWSLEFTLRIIVGIRFGRSRRAWDTACRWN</sequence>
<evidence type="ECO:0000259" key="4">
    <source>
        <dbReference type="Pfam" id="PF25023"/>
    </source>
</evidence>
<dbReference type="Pfam" id="PF25023">
    <property type="entry name" value="TEN_YD-shell"/>
    <property type="match status" value="1"/>
</dbReference>
<dbReference type="RefSeq" id="WP_346070988.1">
    <property type="nucleotide sequence ID" value="NZ_BAAANQ010000006.1"/>
</dbReference>
<comment type="caution">
    <text evidence="5">The sequence shown here is derived from an EMBL/GenBank/DDBJ whole genome shotgun (WGS) entry which is preliminary data.</text>
</comment>
<protein>
    <submittedName>
        <fullName evidence="5">RHS repeat-associated core domain-containing protein</fullName>
    </submittedName>
</protein>
<proteinExistence type="predicted"/>
<feature type="region of interest" description="Disordered" evidence="2">
    <location>
        <begin position="1593"/>
        <end position="1624"/>
    </location>
</feature>
<name>A0ABP5GUW4_9ACTN</name>
<keyword evidence="3" id="KW-0732">Signal</keyword>
<evidence type="ECO:0000313" key="5">
    <source>
        <dbReference type="EMBL" id="GAA2056695.1"/>
    </source>
</evidence>